<gene>
    <name evidence="9" type="ORF">F4554_002587</name>
</gene>
<reference evidence="9 10" key="1">
    <citation type="submission" date="2020-07" db="EMBL/GenBank/DDBJ databases">
        <title>Sequencing the genomes of 1000 actinobacteria strains.</title>
        <authorList>
            <person name="Klenk H.-P."/>
        </authorList>
    </citation>
    <scope>NUCLEOTIDE SEQUENCE [LARGE SCALE GENOMIC DNA]</scope>
    <source>
        <strain evidence="9 10">DSM 18448</strain>
    </source>
</reference>
<dbReference type="EMBL" id="JACBZH010000001">
    <property type="protein sequence ID" value="NYH89949.1"/>
    <property type="molecule type" value="Genomic_DNA"/>
</dbReference>
<dbReference type="InterPro" id="IPR023845">
    <property type="entry name" value="DUF3817_TM"/>
</dbReference>
<evidence type="ECO:0000256" key="2">
    <source>
        <dbReference type="ARBA" id="ARBA00022475"/>
    </source>
</evidence>
<keyword evidence="5 7" id="KW-0472">Membrane</keyword>
<dbReference type="PANTHER" id="PTHR40077">
    <property type="entry name" value="MEMBRANE PROTEIN-RELATED"/>
    <property type="match status" value="1"/>
</dbReference>
<dbReference type="Pfam" id="PF12823">
    <property type="entry name" value="DUF3817"/>
    <property type="match status" value="1"/>
</dbReference>
<dbReference type="AlphaFoldDB" id="A0A852ZK96"/>
<evidence type="ECO:0000256" key="6">
    <source>
        <dbReference type="SAM" id="MobiDB-lite"/>
    </source>
</evidence>
<evidence type="ECO:0000256" key="1">
    <source>
        <dbReference type="ARBA" id="ARBA00004651"/>
    </source>
</evidence>
<evidence type="ECO:0000259" key="8">
    <source>
        <dbReference type="Pfam" id="PF12823"/>
    </source>
</evidence>
<dbReference type="GO" id="GO:0005886">
    <property type="term" value="C:plasma membrane"/>
    <property type="evidence" value="ECO:0007669"/>
    <property type="project" value="UniProtKB-SubCell"/>
</dbReference>
<accession>A0A852ZK96</accession>
<comment type="caution">
    <text evidence="9">The sequence shown here is derived from an EMBL/GenBank/DDBJ whole genome shotgun (WGS) entry which is preliminary data.</text>
</comment>
<sequence length="119" mass="13171">MPLLTVYRVMSYVTGVVLLALVLVAMPLKYFADTPGPTMVVGQLHGFLYMAYVVVVLLLGFSLRWRPVRMLLVMLAGTIPFAAFFAERRIVADVHRSRGTGGREGREGDRRSERVGAGD</sequence>
<evidence type="ECO:0000256" key="5">
    <source>
        <dbReference type="ARBA" id="ARBA00023136"/>
    </source>
</evidence>
<evidence type="ECO:0000313" key="10">
    <source>
        <dbReference type="Proteomes" id="UP000579605"/>
    </source>
</evidence>
<proteinExistence type="predicted"/>
<evidence type="ECO:0000256" key="4">
    <source>
        <dbReference type="ARBA" id="ARBA00022989"/>
    </source>
</evidence>
<dbReference type="Proteomes" id="UP000579605">
    <property type="component" value="Unassembled WGS sequence"/>
</dbReference>
<dbReference type="RefSeq" id="WP_179787590.1">
    <property type="nucleotide sequence ID" value="NZ_BAAARR010000010.1"/>
</dbReference>
<evidence type="ECO:0000256" key="3">
    <source>
        <dbReference type="ARBA" id="ARBA00022692"/>
    </source>
</evidence>
<evidence type="ECO:0000256" key="7">
    <source>
        <dbReference type="SAM" id="Phobius"/>
    </source>
</evidence>
<dbReference type="NCBIfam" id="TIGR03954">
    <property type="entry name" value="integ_memb_HG"/>
    <property type="match status" value="1"/>
</dbReference>
<evidence type="ECO:0000313" key="9">
    <source>
        <dbReference type="EMBL" id="NYH89949.1"/>
    </source>
</evidence>
<keyword evidence="4 7" id="KW-1133">Transmembrane helix</keyword>
<protein>
    <submittedName>
        <fullName evidence="9">Integral membrane protein</fullName>
    </submittedName>
</protein>
<keyword evidence="2" id="KW-1003">Cell membrane</keyword>
<feature type="transmembrane region" description="Helical" evidence="7">
    <location>
        <begin position="12"/>
        <end position="32"/>
    </location>
</feature>
<dbReference type="PANTHER" id="PTHR40077:SF2">
    <property type="entry name" value="MEMBRANE PROTEIN"/>
    <property type="match status" value="1"/>
</dbReference>
<feature type="region of interest" description="Disordered" evidence="6">
    <location>
        <begin position="96"/>
        <end position="119"/>
    </location>
</feature>
<feature type="domain" description="DUF3817" evidence="8">
    <location>
        <begin position="4"/>
        <end position="90"/>
    </location>
</feature>
<name>A0A852ZK96_9ACTN</name>
<feature type="transmembrane region" description="Helical" evidence="7">
    <location>
        <begin position="68"/>
        <end position="86"/>
    </location>
</feature>
<keyword evidence="10" id="KW-1185">Reference proteome</keyword>
<keyword evidence="3 7" id="KW-0812">Transmembrane</keyword>
<organism evidence="9 10">
    <name type="scientific">Actinopolymorpha rutila</name>
    <dbReference type="NCBI Taxonomy" id="446787"/>
    <lineage>
        <taxon>Bacteria</taxon>
        <taxon>Bacillati</taxon>
        <taxon>Actinomycetota</taxon>
        <taxon>Actinomycetes</taxon>
        <taxon>Propionibacteriales</taxon>
        <taxon>Actinopolymorphaceae</taxon>
        <taxon>Actinopolymorpha</taxon>
    </lineage>
</organism>
<comment type="subcellular location">
    <subcellularLocation>
        <location evidence="1">Cell membrane</location>
        <topology evidence="1">Multi-pass membrane protein</topology>
    </subcellularLocation>
</comment>
<feature type="transmembrane region" description="Helical" evidence="7">
    <location>
        <begin position="44"/>
        <end position="62"/>
    </location>
</feature>